<comment type="similarity">
    <text evidence="1">Belongs to the IMPACT family.</text>
</comment>
<dbReference type="PANTHER" id="PTHR16301">
    <property type="entry name" value="IMPACT-RELATED"/>
    <property type="match status" value="1"/>
</dbReference>
<evidence type="ECO:0000313" key="5">
    <source>
        <dbReference type="Proteomes" id="UP000280792"/>
    </source>
</evidence>
<comment type="caution">
    <text evidence="4">The sequence shown here is derived from an EMBL/GenBank/DDBJ whole genome shotgun (WGS) entry which is preliminary data.</text>
</comment>
<dbReference type="EMBL" id="QWEZ01000001">
    <property type="protein sequence ID" value="RRJ83909.1"/>
    <property type="molecule type" value="Genomic_DNA"/>
</dbReference>
<evidence type="ECO:0000256" key="1">
    <source>
        <dbReference type="ARBA" id="ARBA00007665"/>
    </source>
</evidence>
<dbReference type="InterPro" id="IPR015796">
    <property type="entry name" value="Impact_YigZ-like"/>
</dbReference>
<dbReference type="NCBIfam" id="TIGR00257">
    <property type="entry name" value="IMPACT_YIGZ"/>
    <property type="match status" value="1"/>
</dbReference>
<dbReference type="PANTHER" id="PTHR16301:SF20">
    <property type="entry name" value="IMPACT FAMILY MEMBER YIGZ"/>
    <property type="match status" value="1"/>
</dbReference>
<dbReference type="Pfam" id="PF09186">
    <property type="entry name" value="DUF1949"/>
    <property type="match status" value="1"/>
</dbReference>
<accession>A0A3P3VQV7</accession>
<dbReference type="InterPro" id="IPR036956">
    <property type="entry name" value="Impact_N_sf"/>
</dbReference>
<dbReference type="Pfam" id="PF01205">
    <property type="entry name" value="Impact_N"/>
    <property type="match status" value="1"/>
</dbReference>
<evidence type="ECO:0000259" key="3">
    <source>
        <dbReference type="Pfam" id="PF09186"/>
    </source>
</evidence>
<reference evidence="4 5" key="2">
    <citation type="submission" date="2018-12" db="EMBL/GenBank/DDBJ databases">
        <title>Simiduia agarivorans gen. nov., sp. nov., a marine, agarolytic bacterium isolated from shallow coastal water from Keelung, Taiwan.</title>
        <authorList>
            <person name="Shieh W.Y."/>
        </authorList>
    </citation>
    <scope>NUCLEOTIDE SEQUENCE [LARGE SCALE GENOMIC DNA]</scope>
    <source>
        <strain evidence="4 5">GTF-13</strain>
    </source>
</reference>
<evidence type="ECO:0000313" key="4">
    <source>
        <dbReference type="EMBL" id="RRJ83909.1"/>
    </source>
</evidence>
<name>A0A3P3VQV7_9GAMM</name>
<organism evidence="4 5">
    <name type="scientific">Aestuariirhabdus litorea</name>
    <dbReference type="NCBI Taxonomy" id="2528527"/>
    <lineage>
        <taxon>Bacteria</taxon>
        <taxon>Pseudomonadati</taxon>
        <taxon>Pseudomonadota</taxon>
        <taxon>Gammaproteobacteria</taxon>
        <taxon>Oceanospirillales</taxon>
        <taxon>Aestuariirhabdaceae</taxon>
        <taxon>Aestuariirhabdus</taxon>
    </lineage>
</organism>
<dbReference type="AlphaFoldDB" id="A0A3P3VQV7"/>
<dbReference type="GO" id="GO:0017111">
    <property type="term" value="F:ribonucleoside triphosphate phosphatase activity"/>
    <property type="evidence" value="ECO:0007669"/>
    <property type="project" value="UniProtKB-ARBA"/>
</dbReference>
<dbReference type="GO" id="GO:0032561">
    <property type="term" value="F:guanyl ribonucleotide binding"/>
    <property type="evidence" value="ECO:0007669"/>
    <property type="project" value="UniProtKB-ARBA"/>
</dbReference>
<dbReference type="Proteomes" id="UP000280792">
    <property type="component" value="Unassembled WGS sequence"/>
</dbReference>
<protein>
    <submittedName>
        <fullName evidence="4">YigZ family protein</fullName>
    </submittedName>
</protein>
<dbReference type="Gene3D" id="3.30.230.30">
    <property type="entry name" value="Impact, N-terminal domain"/>
    <property type="match status" value="1"/>
</dbReference>
<feature type="domain" description="Impact N-terminal" evidence="2">
    <location>
        <begin position="69"/>
        <end position="175"/>
    </location>
</feature>
<gene>
    <name evidence="4" type="ORF">D0544_01960</name>
</gene>
<dbReference type="SUPFAM" id="SSF54211">
    <property type="entry name" value="Ribosomal protein S5 domain 2-like"/>
    <property type="match status" value="1"/>
</dbReference>
<dbReference type="InterPro" id="IPR020568">
    <property type="entry name" value="Ribosomal_Su5_D2-typ_SF"/>
</dbReference>
<dbReference type="GO" id="GO:0043168">
    <property type="term" value="F:anion binding"/>
    <property type="evidence" value="ECO:0007669"/>
    <property type="project" value="UniProtKB-ARBA"/>
</dbReference>
<reference evidence="4 5" key="1">
    <citation type="submission" date="2018-08" db="EMBL/GenBank/DDBJ databases">
        <authorList>
            <person name="Khan S.A."/>
        </authorList>
    </citation>
    <scope>NUCLEOTIDE SEQUENCE [LARGE SCALE GENOMIC DNA]</scope>
    <source>
        <strain evidence="4 5">GTF-13</strain>
    </source>
</reference>
<dbReference type="InterPro" id="IPR015269">
    <property type="entry name" value="UPF0029_Impact_C"/>
</dbReference>
<dbReference type="InterPro" id="IPR020569">
    <property type="entry name" value="UPF0029_Impact_CS"/>
</dbReference>
<dbReference type="PROSITE" id="PS00910">
    <property type="entry name" value="UPF0029"/>
    <property type="match status" value="1"/>
</dbReference>
<dbReference type="InterPro" id="IPR001498">
    <property type="entry name" value="Impact_N"/>
</dbReference>
<dbReference type="InterPro" id="IPR035647">
    <property type="entry name" value="EFG_III/V"/>
</dbReference>
<evidence type="ECO:0000259" key="2">
    <source>
        <dbReference type="Pfam" id="PF01205"/>
    </source>
</evidence>
<dbReference type="InterPro" id="IPR023582">
    <property type="entry name" value="Impact"/>
</dbReference>
<sequence>MPAANGVGRMWTLPISTVASASSGPTTASTTWRRLSRSFSVSVNRSCDSPVTHPYSVPTLPAKVELEIKRSRFIGLLEPVSSREQALAFLADVRQRYPDARHHCWAYRAGSARSPSAEACSDDGEPQGSAGRPMLNVLQQQAVSDLVVVVVRYFGGVKLGVGGLVRAYTEAVQGILEQSQLRQQRAMTPCQLRFDYGFEVPLRQLVERLEGRWLDAEYGAGVVLRVAIADQQLAAFKAQALDICRGQLDLSLLPHH</sequence>
<proteinExistence type="inferred from homology"/>
<dbReference type="Gene3D" id="3.30.70.240">
    <property type="match status" value="1"/>
</dbReference>
<keyword evidence="5" id="KW-1185">Reference proteome</keyword>
<dbReference type="GO" id="GO:0006446">
    <property type="term" value="P:regulation of translational initiation"/>
    <property type="evidence" value="ECO:0007669"/>
    <property type="project" value="TreeGrafter"/>
</dbReference>
<dbReference type="SUPFAM" id="SSF54980">
    <property type="entry name" value="EF-G C-terminal domain-like"/>
    <property type="match status" value="1"/>
</dbReference>
<feature type="domain" description="UPF0029" evidence="3">
    <location>
        <begin position="192"/>
        <end position="247"/>
    </location>
</feature>
<dbReference type="GO" id="GO:0005737">
    <property type="term" value="C:cytoplasm"/>
    <property type="evidence" value="ECO:0007669"/>
    <property type="project" value="TreeGrafter"/>
</dbReference>